<evidence type="ECO:0000313" key="2">
    <source>
        <dbReference type="EMBL" id="KAF2593906.1"/>
    </source>
</evidence>
<accession>A0A8S9KKQ3</accession>
<evidence type="ECO:0000256" key="1">
    <source>
        <dbReference type="SAM" id="MobiDB-lite"/>
    </source>
</evidence>
<feature type="region of interest" description="Disordered" evidence="1">
    <location>
        <begin position="19"/>
        <end position="49"/>
    </location>
</feature>
<protein>
    <submittedName>
        <fullName evidence="2">Uncharacterized protein</fullName>
    </submittedName>
</protein>
<reference evidence="2" key="1">
    <citation type="submission" date="2019-12" db="EMBL/GenBank/DDBJ databases">
        <title>Genome sequencing and annotation of Brassica cretica.</title>
        <authorList>
            <person name="Studholme D.J."/>
            <person name="Sarris P.F."/>
        </authorList>
    </citation>
    <scope>NUCLEOTIDE SEQUENCE</scope>
    <source>
        <strain evidence="2">PFS-102/07</strain>
        <tissue evidence="2">Leaf</tissue>
    </source>
</reference>
<comment type="caution">
    <text evidence="2">The sequence shown here is derived from an EMBL/GenBank/DDBJ whole genome shotgun (WGS) entry which is preliminary data.</text>
</comment>
<organism evidence="2">
    <name type="scientific">Brassica cretica</name>
    <name type="common">Mustard</name>
    <dbReference type="NCBI Taxonomy" id="69181"/>
    <lineage>
        <taxon>Eukaryota</taxon>
        <taxon>Viridiplantae</taxon>
        <taxon>Streptophyta</taxon>
        <taxon>Embryophyta</taxon>
        <taxon>Tracheophyta</taxon>
        <taxon>Spermatophyta</taxon>
        <taxon>Magnoliopsida</taxon>
        <taxon>eudicotyledons</taxon>
        <taxon>Gunneridae</taxon>
        <taxon>Pentapetalae</taxon>
        <taxon>rosids</taxon>
        <taxon>malvids</taxon>
        <taxon>Brassicales</taxon>
        <taxon>Brassicaceae</taxon>
        <taxon>Brassiceae</taxon>
        <taxon>Brassica</taxon>
    </lineage>
</organism>
<proteinExistence type="predicted"/>
<gene>
    <name evidence="2" type="ORF">F2Q70_00044611</name>
</gene>
<dbReference type="AlphaFoldDB" id="A0A8S9KKQ3"/>
<sequence length="49" mass="5772">MMTRSYLWSEDMERNRNTFAKVRLDKQAKLGSRRSEAKETNGRDKAHAT</sequence>
<dbReference type="EMBL" id="QGKY02000164">
    <property type="protein sequence ID" value="KAF2593906.1"/>
    <property type="molecule type" value="Genomic_DNA"/>
</dbReference>
<name>A0A8S9KKQ3_BRACR</name>